<feature type="region of interest" description="Disordered" evidence="6">
    <location>
        <begin position="462"/>
        <end position="481"/>
    </location>
</feature>
<keyword evidence="5" id="KW-0009">Actin-binding</keyword>
<evidence type="ECO:0000256" key="2">
    <source>
        <dbReference type="ARBA" id="ARBA00004496"/>
    </source>
</evidence>
<evidence type="ECO:0000313" key="9">
    <source>
        <dbReference type="EMBL" id="KAG8175450.1"/>
    </source>
</evidence>
<gene>
    <name evidence="9" type="ORF">JTE90_014690</name>
</gene>
<dbReference type="GO" id="GO:0071933">
    <property type="term" value="F:Arp2/3 complex binding"/>
    <property type="evidence" value="ECO:0007669"/>
    <property type="project" value="TreeGrafter"/>
</dbReference>
<dbReference type="PANTHER" id="PTHR23330">
    <property type="entry name" value="P300 TRANSCRIPTIONAL COFACTOR JMY-RELATED"/>
    <property type="match status" value="1"/>
</dbReference>
<evidence type="ECO:0000313" key="10">
    <source>
        <dbReference type="Proteomes" id="UP000827092"/>
    </source>
</evidence>
<evidence type="ECO:0000256" key="5">
    <source>
        <dbReference type="ARBA" id="ARBA00023203"/>
    </source>
</evidence>
<proteinExistence type="predicted"/>
<feature type="region of interest" description="Disordered" evidence="6">
    <location>
        <begin position="502"/>
        <end position="575"/>
    </location>
</feature>
<dbReference type="GO" id="GO:0034314">
    <property type="term" value="P:Arp2/3 complex-mediated actin nucleation"/>
    <property type="evidence" value="ECO:0007669"/>
    <property type="project" value="TreeGrafter"/>
</dbReference>
<evidence type="ECO:0008006" key="11">
    <source>
        <dbReference type="Google" id="ProtNLM"/>
    </source>
</evidence>
<dbReference type="InterPro" id="IPR031808">
    <property type="entry name" value="JMY/WHAMM_N"/>
</dbReference>
<sequence length="632" mass="72493">MDSSEDLSDWVAVKANIFVQEEETDHPRFICAWNEEASKIAITLHEGSRKASDQNHKNKVCLLSLTEIYHIHRQFYLINTSLSKDFPDKIKPNYVPSRKKFEYVSTGIEHYLSCAVKKVGKKLVISLVFGDDDPLACYEENWNEFKLKSLEDSVDKAYKELEEILSLRGRAESLLQVITIYALEDQVCTNISDYLSEMYNFHLQPFLELREMSRARVNQAKEKLGEEIGPNIRQKAQKDFEEWNEQSLVATEAIQQLYQEFYRKTLHLVTGQRNRMLEDKKKFGKVAFGLHAIPRLLKLEVQVCQEDLKLHNAIKATREYQRDKIKSQLTYLSYDYGAVREIEMIEEEIINAQISVFDAHLDVLEVEERLYKSQLAVFNKEYKDTLDTGVFFDAAENPEDMPDIESDEPEMNPNVAKLKLKLSKIYQKRAVVRNKKKNMVAGIRKKKAVKAAVVEKHEKIASYSRKRKESKAKELPADKLAEERKKTLQRLKEFKKKQIMLESKAEDGGSESEMTRSFTGSTNGQDTKTHPPINVPAEISQSSIADQLKALKKTSPPEEGMAKKPPPPGNGFSLNEILSIRSKLKAPSADFEKGKVDTPMDLSTILQATMKRIRNITEDSELESDSSNSDFD</sequence>
<feature type="domain" description="JMY/WHAMM middle" evidence="7">
    <location>
        <begin position="140"/>
        <end position="401"/>
    </location>
</feature>
<evidence type="ECO:0000256" key="4">
    <source>
        <dbReference type="ARBA" id="ARBA00023054"/>
    </source>
</evidence>
<keyword evidence="10" id="KW-1185">Reference proteome</keyword>
<accession>A0AAV6TU75</accession>
<dbReference type="GO" id="GO:0012505">
    <property type="term" value="C:endomembrane system"/>
    <property type="evidence" value="ECO:0007669"/>
    <property type="project" value="UniProtKB-SubCell"/>
</dbReference>
<name>A0AAV6TU75_9ARAC</name>
<evidence type="ECO:0000256" key="1">
    <source>
        <dbReference type="ARBA" id="ARBA00004308"/>
    </source>
</evidence>
<comment type="subcellular location">
    <subcellularLocation>
        <location evidence="2">Cytoplasm</location>
    </subcellularLocation>
    <subcellularLocation>
        <location evidence="1">Endomembrane system</location>
    </subcellularLocation>
</comment>
<dbReference type="Pfam" id="PF15920">
    <property type="entry name" value="WHAMM-JMY_N"/>
    <property type="match status" value="1"/>
</dbReference>
<dbReference type="PANTHER" id="PTHR23330:SF10">
    <property type="entry name" value="WH2 DOMAIN-CONTAINING PROTEIN"/>
    <property type="match status" value="1"/>
</dbReference>
<dbReference type="InterPro" id="IPR031738">
    <property type="entry name" value="JMY/WHAMM"/>
</dbReference>
<keyword evidence="3" id="KW-0963">Cytoplasm</keyword>
<keyword evidence="4" id="KW-0175">Coiled coil</keyword>
<dbReference type="AlphaFoldDB" id="A0AAV6TU75"/>
<protein>
    <recommendedName>
        <fullName evidence="11">WH2 domain-containing protein</fullName>
    </recommendedName>
</protein>
<evidence type="ECO:0000256" key="6">
    <source>
        <dbReference type="SAM" id="MobiDB-lite"/>
    </source>
</evidence>
<feature type="compositionally biased region" description="Polar residues" evidence="6">
    <location>
        <begin position="515"/>
        <end position="526"/>
    </location>
</feature>
<evidence type="ECO:0000259" key="7">
    <source>
        <dbReference type="Pfam" id="PF15871"/>
    </source>
</evidence>
<reference evidence="9 10" key="1">
    <citation type="journal article" date="2022" name="Nat. Ecol. Evol.">
        <title>A masculinizing supergene underlies an exaggerated male reproductive morph in a spider.</title>
        <authorList>
            <person name="Hendrickx F."/>
            <person name="De Corte Z."/>
            <person name="Sonet G."/>
            <person name="Van Belleghem S.M."/>
            <person name="Kostlbacher S."/>
            <person name="Vangestel C."/>
        </authorList>
    </citation>
    <scope>NUCLEOTIDE SEQUENCE [LARGE SCALE GENOMIC DNA]</scope>
    <source>
        <strain evidence="9">W744_W776</strain>
    </source>
</reference>
<dbReference type="GO" id="GO:0005737">
    <property type="term" value="C:cytoplasm"/>
    <property type="evidence" value="ECO:0007669"/>
    <property type="project" value="UniProtKB-SubCell"/>
</dbReference>
<dbReference type="GO" id="GO:0003779">
    <property type="term" value="F:actin binding"/>
    <property type="evidence" value="ECO:0007669"/>
    <property type="project" value="UniProtKB-KW"/>
</dbReference>
<organism evidence="9 10">
    <name type="scientific">Oedothorax gibbosus</name>
    <dbReference type="NCBI Taxonomy" id="931172"/>
    <lineage>
        <taxon>Eukaryota</taxon>
        <taxon>Metazoa</taxon>
        <taxon>Ecdysozoa</taxon>
        <taxon>Arthropoda</taxon>
        <taxon>Chelicerata</taxon>
        <taxon>Arachnida</taxon>
        <taxon>Araneae</taxon>
        <taxon>Araneomorphae</taxon>
        <taxon>Entelegynae</taxon>
        <taxon>Araneoidea</taxon>
        <taxon>Linyphiidae</taxon>
        <taxon>Erigoninae</taxon>
        <taxon>Oedothorax</taxon>
    </lineage>
</organism>
<evidence type="ECO:0000259" key="8">
    <source>
        <dbReference type="Pfam" id="PF15920"/>
    </source>
</evidence>
<dbReference type="Pfam" id="PF15871">
    <property type="entry name" value="JMY"/>
    <property type="match status" value="1"/>
</dbReference>
<evidence type="ECO:0000256" key="3">
    <source>
        <dbReference type="ARBA" id="ARBA00022490"/>
    </source>
</evidence>
<feature type="compositionally biased region" description="Basic and acidic residues" evidence="6">
    <location>
        <begin position="471"/>
        <end position="481"/>
    </location>
</feature>
<feature type="domain" description="JMY/WHAMM N-terminal" evidence="8">
    <location>
        <begin position="6"/>
        <end position="133"/>
    </location>
</feature>
<comment type="caution">
    <text evidence="9">The sequence shown here is derived from an EMBL/GenBank/DDBJ whole genome shotgun (WGS) entry which is preliminary data.</text>
</comment>
<dbReference type="EMBL" id="JAFNEN010000998">
    <property type="protein sequence ID" value="KAG8175450.1"/>
    <property type="molecule type" value="Genomic_DNA"/>
</dbReference>
<dbReference type="Proteomes" id="UP000827092">
    <property type="component" value="Unassembled WGS sequence"/>
</dbReference>